<dbReference type="InterPro" id="IPR037651">
    <property type="entry name" value="Swc3"/>
</dbReference>
<evidence type="ECO:0000259" key="3">
    <source>
        <dbReference type="Pfam" id="PF26242"/>
    </source>
</evidence>
<accession>A0A4P6XLS6</accession>
<dbReference type="AlphaFoldDB" id="A0A4P6XLS6"/>
<reference evidence="5" key="1">
    <citation type="submission" date="2019-03" db="EMBL/GenBank/DDBJ databases">
        <title>Snf2 controls pulcherriminic acid biosynthesis and connects pigmentation and antifungal activity of the yeast Metschnikowia pulcherrima.</title>
        <authorList>
            <person name="Gore-Lloyd D."/>
            <person name="Sumann I."/>
            <person name="Brachmann A.O."/>
            <person name="Schneeberger K."/>
            <person name="Ortiz-Merino R.A."/>
            <person name="Moreno-Beltran M."/>
            <person name="Schlaefli M."/>
            <person name="Kirner P."/>
            <person name="Santos Kron A."/>
            <person name="Wolfe K.H."/>
            <person name="Piel J."/>
            <person name="Ahrens C.H."/>
            <person name="Henk D."/>
            <person name="Freimoser F.M."/>
        </authorList>
    </citation>
    <scope>NUCLEOTIDE SEQUENCE [LARGE SCALE GENOMIC DNA]</scope>
    <source>
        <strain evidence="5">APC 1.2</strain>
    </source>
</reference>
<feature type="compositionally biased region" description="Basic and acidic residues" evidence="1">
    <location>
        <begin position="347"/>
        <end position="361"/>
    </location>
</feature>
<dbReference type="GO" id="GO:0140849">
    <property type="term" value="F:ATP-dependent H2AZ histone chaperone activity"/>
    <property type="evidence" value="ECO:0007669"/>
    <property type="project" value="InterPro"/>
</dbReference>
<feature type="compositionally biased region" description="Low complexity" evidence="1">
    <location>
        <begin position="403"/>
        <end position="419"/>
    </location>
</feature>
<feature type="region of interest" description="Disordered" evidence="1">
    <location>
        <begin position="178"/>
        <end position="216"/>
    </location>
</feature>
<dbReference type="Pfam" id="PF26242">
    <property type="entry name" value="Swc3_C"/>
    <property type="match status" value="2"/>
</dbReference>
<feature type="compositionally biased region" description="Polar residues" evidence="1">
    <location>
        <begin position="362"/>
        <end position="375"/>
    </location>
</feature>
<dbReference type="PANTHER" id="PTHR28108">
    <property type="entry name" value="SWR1-COMPLEX PROTEIN 3"/>
    <property type="match status" value="1"/>
</dbReference>
<protein>
    <submittedName>
        <fullName evidence="4">SWR1-complex protein 3</fullName>
    </submittedName>
</protein>
<sequence length="848" mass="94284">MSTRMRRRITIAKREEIKAEQKIIENTIVRPFETLEGLPISYNEPPNGHYEDILKNPLTIKDSAVLYNSLIRSRNTYVYHAPMFKLHWVKQTAYAKKLAEMDREKQKEMLRDREHKRKFAKATTNSLEARTRVPVLSPEVNARDVMSKLCESSMSLGPHKMDIRIFIAKDARSDKSKAISELSKVGGERPEMSGLENPSVETKPAQNSQAMSLDTSSQANLQNTLAGKVSNDANHVMQNTLPLDKNDAAGGSGTHNRLETPKKAEFADQRPENKPESTNVARNDPRGDVSIRTTPSANDSINKSDRETGVSDDKSVAAAQHKTIPTSLQPGNSAGDKMLEQSNQLSPEEKTQTSRTDDKSEPTISGSNTQSTSAVTGKPTPPSLTVSGKTSSPVILGGKAQIQTNPPANQATTTPGPAASPIGSNNAGIKPAPAGQAPSTATNSSNKPGEPAGVRPSPTNLQSIDNTIMISNLNAIAKIDLSLNDLMKEVALGKASETQITRFKKYIERAKQMGPQPHHADLYYSRGLSLPPDFPRPYLTRPLIEKKPVAKPKVFNPMKLTAFQERYLHNATLVFEFLENPNVRYIIPQDSICEVLKPELPAPADAEAGVEYNDVLLSHIWIHNVEEMEKYEKDCVEYEREIARQKEEEEKKQSEGANPDSKTEQDPNKANTDTKPEPRALRTKKKAPVQKKKKQLTPPEFPHIKYTTFSFTIHNIPARFIPIFINSMKPLDKVQARMEQILKLGTRVTSFYLWYQVDARLDEAFAEDLRNTAVAEEKKMTGFLPPVEPKKRKPRENKNPRPKRLKEQSPDQNQESPLSAQPQSGHVDDSSMPVTSLLPTGSEPMKSS</sequence>
<feature type="compositionally biased region" description="Polar residues" evidence="1">
    <location>
        <begin position="204"/>
        <end position="216"/>
    </location>
</feature>
<feature type="region of interest" description="Disordered" evidence="1">
    <location>
        <begin position="780"/>
        <end position="848"/>
    </location>
</feature>
<feature type="domain" description="SWR1-complex protein 3" evidence="2">
    <location>
        <begin position="30"/>
        <end position="171"/>
    </location>
</feature>
<dbReference type="Pfam" id="PF24707">
    <property type="entry name" value="Swc3"/>
    <property type="match status" value="1"/>
</dbReference>
<feature type="region of interest" description="Disordered" evidence="1">
    <location>
        <begin position="242"/>
        <end position="461"/>
    </location>
</feature>
<feature type="compositionally biased region" description="Basic and acidic residues" evidence="1">
    <location>
        <begin position="302"/>
        <end position="315"/>
    </location>
</feature>
<evidence type="ECO:0000313" key="4">
    <source>
        <dbReference type="EMBL" id="QBM88297.1"/>
    </source>
</evidence>
<dbReference type="InterPro" id="IPR058986">
    <property type="entry name" value="Swc3_C"/>
</dbReference>
<feature type="compositionally biased region" description="Basic and acidic residues" evidence="1">
    <location>
        <begin position="661"/>
        <end position="680"/>
    </location>
</feature>
<evidence type="ECO:0000313" key="5">
    <source>
        <dbReference type="Proteomes" id="UP000292447"/>
    </source>
</evidence>
<feature type="compositionally biased region" description="Basic residues" evidence="1">
    <location>
        <begin position="681"/>
        <end position="695"/>
    </location>
</feature>
<feature type="compositionally biased region" description="Polar residues" evidence="1">
    <location>
        <begin position="291"/>
        <end position="301"/>
    </location>
</feature>
<dbReference type="Proteomes" id="UP000292447">
    <property type="component" value="Chromosome III"/>
</dbReference>
<keyword evidence="5" id="KW-1185">Reference proteome</keyword>
<feature type="compositionally biased region" description="Polar residues" evidence="1">
    <location>
        <begin position="437"/>
        <end position="447"/>
    </location>
</feature>
<evidence type="ECO:0000256" key="1">
    <source>
        <dbReference type="SAM" id="MobiDB-lite"/>
    </source>
</evidence>
<dbReference type="GO" id="GO:0000812">
    <property type="term" value="C:Swr1 complex"/>
    <property type="evidence" value="ECO:0007669"/>
    <property type="project" value="InterPro"/>
</dbReference>
<feature type="compositionally biased region" description="Polar residues" evidence="1">
    <location>
        <begin position="323"/>
        <end position="332"/>
    </location>
</feature>
<dbReference type="STRING" id="2163413.A0A4P6XLS6"/>
<dbReference type="EMBL" id="CP034458">
    <property type="protein sequence ID" value="QBM88297.1"/>
    <property type="molecule type" value="Genomic_DNA"/>
</dbReference>
<feature type="compositionally biased region" description="Polar residues" evidence="1">
    <location>
        <begin position="810"/>
        <end position="824"/>
    </location>
</feature>
<dbReference type="PANTHER" id="PTHR28108:SF1">
    <property type="entry name" value="SWR1-COMPLEX PROTEIN 3"/>
    <property type="match status" value="1"/>
</dbReference>
<feature type="domain" description="Swc3 C-terminal" evidence="3">
    <location>
        <begin position="558"/>
        <end position="658"/>
    </location>
</feature>
<name>A0A4P6XLS6_9ASCO</name>
<feature type="compositionally biased region" description="Basic and acidic residues" evidence="1">
    <location>
        <begin position="256"/>
        <end position="275"/>
    </location>
</feature>
<feature type="region of interest" description="Disordered" evidence="1">
    <location>
        <begin position="646"/>
        <end position="698"/>
    </location>
</feature>
<feature type="compositionally biased region" description="Basic residues" evidence="1">
    <location>
        <begin position="790"/>
        <end position="804"/>
    </location>
</feature>
<gene>
    <name evidence="4" type="primary">MPUL0C02630</name>
    <name evidence="4" type="ORF">METSCH_C02630</name>
</gene>
<organism evidence="4 5">
    <name type="scientific">Metschnikowia aff. pulcherrima</name>
    <dbReference type="NCBI Taxonomy" id="2163413"/>
    <lineage>
        <taxon>Eukaryota</taxon>
        <taxon>Fungi</taxon>
        <taxon>Dikarya</taxon>
        <taxon>Ascomycota</taxon>
        <taxon>Saccharomycotina</taxon>
        <taxon>Pichiomycetes</taxon>
        <taxon>Metschnikowiaceae</taxon>
        <taxon>Metschnikowia</taxon>
    </lineage>
</organism>
<dbReference type="InterPro" id="IPR057558">
    <property type="entry name" value="Swc3_dom"/>
</dbReference>
<proteinExistence type="predicted"/>
<evidence type="ECO:0000259" key="2">
    <source>
        <dbReference type="Pfam" id="PF24707"/>
    </source>
</evidence>
<feature type="compositionally biased region" description="Polar residues" evidence="1">
    <location>
        <begin position="832"/>
        <end position="848"/>
    </location>
</feature>
<feature type="compositionally biased region" description="Polar residues" evidence="1">
    <location>
        <begin position="383"/>
        <end position="393"/>
    </location>
</feature>
<feature type="domain" description="Swc3 C-terminal" evidence="3">
    <location>
        <begin position="672"/>
        <end position="771"/>
    </location>
</feature>